<sequence length="344" mass="33852">MLRFDHLLGLGLASLLFVAACGEGASGTTSSSSSGGGSGAACTSDAQCSTTDPCKTARCAEGACVESQAPAGTLVLAGLVPGDCKRKQCTAEGTVEEVVDDTDKPDDYNPCTLDTCSGSVPNHATDAAMEGAQCAPGNQLTCSGGLCVGCNNAEQCPTGGLCHVPVCNAMGMTNACGLEIAVGKEVSNVDMGDCLRAVCDMKGLVVPAPAPGETPAPDDNDCDIESCGESGAIVHTPVPDGMACGGSTTCRPSACAAGACVVQMPFPGTDVASETPGDCRTTFCDGMGGTMDQVDDTDVPADPTPSDCTVPVCSGGVPSTAPAAMGTVCTGGVLNTCDGNGNCT</sequence>
<dbReference type="AlphaFoldDB" id="A0A6N7PZ99"/>
<protein>
    <recommendedName>
        <fullName evidence="4">Disintegrin domain-containing protein</fullName>
    </recommendedName>
</protein>
<dbReference type="Proteomes" id="UP000440224">
    <property type="component" value="Unassembled WGS sequence"/>
</dbReference>
<evidence type="ECO:0000256" key="1">
    <source>
        <dbReference type="SAM" id="SignalP"/>
    </source>
</evidence>
<name>A0A6N7PZ99_9BACT</name>
<feature type="chain" id="PRO_5027086414" description="Disintegrin domain-containing protein" evidence="1">
    <location>
        <begin position="20"/>
        <end position="344"/>
    </location>
</feature>
<feature type="signal peptide" evidence="1">
    <location>
        <begin position="1"/>
        <end position="19"/>
    </location>
</feature>
<keyword evidence="1" id="KW-0732">Signal</keyword>
<keyword evidence="3" id="KW-1185">Reference proteome</keyword>
<gene>
    <name evidence="2" type="ORF">GF068_35530</name>
</gene>
<dbReference type="EMBL" id="WJIE01000016">
    <property type="protein sequence ID" value="MRG97199.1"/>
    <property type="molecule type" value="Genomic_DNA"/>
</dbReference>
<reference evidence="2 3" key="1">
    <citation type="submission" date="2019-10" db="EMBL/GenBank/DDBJ databases">
        <title>A soil myxobacterium in the family Polyangiaceae.</title>
        <authorList>
            <person name="Li Y."/>
            <person name="Wang J."/>
        </authorList>
    </citation>
    <scope>NUCLEOTIDE SEQUENCE [LARGE SCALE GENOMIC DNA]</scope>
    <source>
        <strain evidence="2 3">DSM 14734</strain>
    </source>
</reference>
<dbReference type="PROSITE" id="PS51257">
    <property type="entry name" value="PROKAR_LIPOPROTEIN"/>
    <property type="match status" value="1"/>
</dbReference>
<evidence type="ECO:0000313" key="2">
    <source>
        <dbReference type="EMBL" id="MRG97199.1"/>
    </source>
</evidence>
<organism evidence="2 3">
    <name type="scientific">Polyangium spumosum</name>
    <dbReference type="NCBI Taxonomy" id="889282"/>
    <lineage>
        <taxon>Bacteria</taxon>
        <taxon>Pseudomonadati</taxon>
        <taxon>Myxococcota</taxon>
        <taxon>Polyangia</taxon>
        <taxon>Polyangiales</taxon>
        <taxon>Polyangiaceae</taxon>
        <taxon>Polyangium</taxon>
    </lineage>
</organism>
<dbReference type="RefSeq" id="WP_153823990.1">
    <property type="nucleotide sequence ID" value="NZ_WJIE01000016.1"/>
</dbReference>
<accession>A0A6N7PZ99</accession>
<dbReference type="OrthoDB" id="5494232at2"/>
<proteinExistence type="predicted"/>
<evidence type="ECO:0008006" key="4">
    <source>
        <dbReference type="Google" id="ProtNLM"/>
    </source>
</evidence>
<evidence type="ECO:0000313" key="3">
    <source>
        <dbReference type="Proteomes" id="UP000440224"/>
    </source>
</evidence>
<comment type="caution">
    <text evidence="2">The sequence shown here is derived from an EMBL/GenBank/DDBJ whole genome shotgun (WGS) entry which is preliminary data.</text>
</comment>